<dbReference type="Proteomes" id="UP000594205">
    <property type="component" value="Chromosome"/>
</dbReference>
<evidence type="ECO:0000256" key="7">
    <source>
        <dbReference type="ARBA" id="ARBA00023136"/>
    </source>
</evidence>
<comment type="subcellular location">
    <subcellularLocation>
        <location evidence="1 8">Cell membrane</location>
        <topology evidence="1 8">Multi-pass membrane protein</topology>
    </subcellularLocation>
</comment>
<dbReference type="PRINTS" id="PR00175">
    <property type="entry name" value="NAALASMPORT"/>
</dbReference>
<evidence type="ECO:0000256" key="8">
    <source>
        <dbReference type="RuleBase" id="RU363064"/>
    </source>
</evidence>
<keyword evidence="6 8" id="KW-1133">Transmembrane helix</keyword>
<evidence type="ECO:0000256" key="5">
    <source>
        <dbReference type="ARBA" id="ARBA00022692"/>
    </source>
</evidence>
<feature type="transmembrane region" description="Helical" evidence="8">
    <location>
        <begin position="102"/>
        <end position="125"/>
    </location>
</feature>
<keyword evidence="4 8" id="KW-1003">Cell membrane</keyword>
<evidence type="ECO:0000256" key="4">
    <source>
        <dbReference type="ARBA" id="ARBA00022475"/>
    </source>
</evidence>
<dbReference type="NCBIfam" id="TIGR00835">
    <property type="entry name" value="agcS"/>
    <property type="match status" value="1"/>
</dbReference>
<feature type="transmembrane region" description="Helical" evidence="8">
    <location>
        <begin position="187"/>
        <end position="206"/>
    </location>
</feature>
<evidence type="ECO:0000256" key="3">
    <source>
        <dbReference type="ARBA" id="ARBA00022448"/>
    </source>
</evidence>
<feature type="transmembrane region" description="Helical" evidence="8">
    <location>
        <begin position="233"/>
        <end position="251"/>
    </location>
</feature>
<keyword evidence="5 8" id="KW-0812">Transmembrane</keyword>
<name>A0A7M2SKH2_9ACTN</name>
<keyword evidence="8" id="KW-0769">Symport</keyword>
<dbReference type="Pfam" id="PF01235">
    <property type="entry name" value="Na_Ala_symp"/>
    <property type="match status" value="1"/>
</dbReference>
<dbReference type="PANTHER" id="PTHR30330:SF3">
    <property type="entry name" value="TRANSCRIPTIONAL REGULATOR, LRP FAMILY"/>
    <property type="match status" value="1"/>
</dbReference>
<keyword evidence="10" id="KW-1185">Reference proteome</keyword>
<accession>A0A7M2SKH2</accession>
<dbReference type="KEGG" id="sfeu:IM697_44210"/>
<sequence length="516" mass="54488">MTTPFSLDFAATPTTSLAGSVDDALEKYFGPLADWLADVVFYSVPVFGTEVPLIVTWLVICGMFFTIWLKFLNVRGMKHAVDLVRGKYTPADAQGEVTHFQALATALSSTVGLGNIAGVAVAITIGGPGAAFWMVFAGFVGMSTKMAECMLAVKYRHVREDGTVSGGPMYYLRDGLAELGFARIGKFLAVAWAAFMMIAALGTNAFQANQATQQLVGVSGDGSLGAWLDANRWAVGVAMAVLAAAVIIGGIKSIARVTSVMVPFMAVLYVLACLTVLLTHLADIPGAIGEIVTGAFSPEGVAGGAVGALIVGFQRATFSNSAGVGDAPIAHSVVKTNRPPTEGFVASLEPFVDTIIVCSMTAMTIVVTGTWKGSDVADVSGITLTSRSFESVVGWFPYVLAVAVLLFAFSTILSNSYYGMKGFGYLFGDRAKPEMVYKGVFLCFTVIGAASALGPVILFADSVFFLLALVNVIGLYFLARVVRREFTNYWRDLHSGDIREVGEISETGGRVGASER</sequence>
<dbReference type="GO" id="GO:0005886">
    <property type="term" value="C:plasma membrane"/>
    <property type="evidence" value="ECO:0007669"/>
    <property type="project" value="UniProtKB-SubCell"/>
</dbReference>
<keyword evidence="3 8" id="KW-0813">Transport</keyword>
<feature type="transmembrane region" description="Helical" evidence="8">
    <location>
        <begin position="395"/>
        <end position="418"/>
    </location>
</feature>
<evidence type="ECO:0000256" key="6">
    <source>
        <dbReference type="ARBA" id="ARBA00022989"/>
    </source>
</evidence>
<feature type="transmembrane region" description="Helical" evidence="8">
    <location>
        <begin position="439"/>
        <end position="458"/>
    </location>
</feature>
<dbReference type="EMBL" id="CP063373">
    <property type="protein sequence ID" value="QOV36870.1"/>
    <property type="molecule type" value="Genomic_DNA"/>
</dbReference>
<dbReference type="PANTHER" id="PTHR30330">
    <property type="entry name" value="AGSS FAMILY TRANSPORTER, SODIUM-ALANINE"/>
    <property type="match status" value="1"/>
</dbReference>
<feature type="transmembrane region" description="Helical" evidence="8">
    <location>
        <begin position="51"/>
        <end position="69"/>
    </location>
</feature>
<organism evidence="9 10">
    <name type="scientific">Streptomyces ferrugineus</name>
    <dbReference type="NCBI Taxonomy" id="1413221"/>
    <lineage>
        <taxon>Bacteria</taxon>
        <taxon>Bacillati</taxon>
        <taxon>Actinomycetota</taxon>
        <taxon>Actinomycetes</taxon>
        <taxon>Kitasatosporales</taxon>
        <taxon>Streptomycetaceae</taxon>
        <taxon>Streptomyces</taxon>
    </lineage>
</organism>
<keyword evidence="7 8" id="KW-0472">Membrane</keyword>
<evidence type="ECO:0000256" key="2">
    <source>
        <dbReference type="ARBA" id="ARBA00009261"/>
    </source>
</evidence>
<dbReference type="RefSeq" id="WP_194043363.1">
    <property type="nucleotide sequence ID" value="NZ_CP063373.1"/>
</dbReference>
<gene>
    <name evidence="9" type="ORF">IM697_44210</name>
</gene>
<feature type="transmembrane region" description="Helical" evidence="8">
    <location>
        <begin position="131"/>
        <end position="153"/>
    </location>
</feature>
<feature type="transmembrane region" description="Helical" evidence="8">
    <location>
        <begin position="464"/>
        <end position="482"/>
    </location>
</feature>
<feature type="transmembrane region" description="Helical" evidence="8">
    <location>
        <begin position="263"/>
        <end position="282"/>
    </location>
</feature>
<protein>
    <submittedName>
        <fullName evidence="9">Alanine:cation symporter family protein</fullName>
    </submittedName>
</protein>
<dbReference type="Gene3D" id="1.20.1740.10">
    <property type="entry name" value="Amino acid/polyamine transporter I"/>
    <property type="match status" value="1"/>
</dbReference>
<dbReference type="InterPro" id="IPR001463">
    <property type="entry name" value="Na/Ala_symport"/>
</dbReference>
<evidence type="ECO:0000313" key="9">
    <source>
        <dbReference type="EMBL" id="QOV36870.1"/>
    </source>
</evidence>
<evidence type="ECO:0000313" key="10">
    <source>
        <dbReference type="Proteomes" id="UP000594205"/>
    </source>
</evidence>
<evidence type="ECO:0000256" key="1">
    <source>
        <dbReference type="ARBA" id="ARBA00004651"/>
    </source>
</evidence>
<comment type="similarity">
    <text evidence="2 8">Belongs to the alanine or glycine:cation symporter (AGCS) (TC 2.A.25) family.</text>
</comment>
<reference evidence="9 10" key="1">
    <citation type="submission" date="2020-10" db="EMBL/GenBank/DDBJ databases">
        <title>Streptomyces ferrugineus complate genome analysis.</title>
        <authorList>
            <person name="Anwar N."/>
        </authorList>
    </citation>
    <scope>NUCLEOTIDE SEQUENCE [LARGE SCALE GENOMIC DNA]</scope>
    <source>
        <strain evidence="9 10">CCTCC AA2014009</strain>
    </source>
</reference>
<proteinExistence type="inferred from homology"/>
<dbReference type="AlphaFoldDB" id="A0A7M2SKH2"/>
<dbReference type="GO" id="GO:0005283">
    <property type="term" value="F:amino acid:sodium symporter activity"/>
    <property type="evidence" value="ECO:0007669"/>
    <property type="project" value="InterPro"/>
</dbReference>